<accession>A0A336MIF2</accession>
<protein>
    <submittedName>
        <fullName evidence="2">CSON000288 protein</fullName>
    </submittedName>
</protein>
<evidence type="ECO:0000313" key="1">
    <source>
        <dbReference type="EMBL" id="SSX08699.1"/>
    </source>
</evidence>
<sequence length="372" mass="42607">MSLVTIGSTLRFASIKLINQNECKITVYNLIKARQMSLAAMSNNYNYYYNNQNNNGNNGHNFNNGALLTVNRCRHINMESNPRLVGALMSAKRYLSTQEITKNIILVSDDKLNIDKDPKTLQLSEQREKPLVIMLSWLQAKHKHLKKYAEIYTNQGFDVLITQITPWQLLWPTKGSQNVAADLVKFLFNNQSYGPLVIHGFSVGGYLWGECMVHMARDLDKYKPLLNRISAQIWDSAADITEIPVGVPKALFPKNQALQNALRSYMLYHLKTFHDTATVHYLRSSQLFHFTLVTAPALFLVSKTDPVGAESSNRRVADCLESKNIPITWKCWDRSPHVGHYRKHPEEYVECLFNHLKSVNLVKNPEKMRAKL</sequence>
<proteinExistence type="predicted"/>
<dbReference type="InterPro" id="IPR029058">
    <property type="entry name" value="AB_hydrolase_fold"/>
</dbReference>
<dbReference type="EMBL" id="UFQT01001048">
    <property type="protein sequence ID" value="SSX28613.1"/>
    <property type="molecule type" value="Genomic_DNA"/>
</dbReference>
<dbReference type="SUPFAM" id="SSF53474">
    <property type="entry name" value="alpha/beta-Hydrolases"/>
    <property type="match status" value="1"/>
</dbReference>
<dbReference type="PANTHER" id="PTHR20908:SF1">
    <property type="entry name" value="LD15586P"/>
    <property type="match status" value="1"/>
</dbReference>
<organism evidence="2">
    <name type="scientific">Culicoides sonorensis</name>
    <name type="common">Biting midge</name>
    <dbReference type="NCBI Taxonomy" id="179676"/>
    <lineage>
        <taxon>Eukaryota</taxon>
        <taxon>Metazoa</taxon>
        <taxon>Ecdysozoa</taxon>
        <taxon>Arthropoda</taxon>
        <taxon>Hexapoda</taxon>
        <taxon>Insecta</taxon>
        <taxon>Pterygota</taxon>
        <taxon>Neoptera</taxon>
        <taxon>Endopterygota</taxon>
        <taxon>Diptera</taxon>
        <taxon>Nematocera</taxon>
        <taxon>Chironomoidea</taxon>
        <taxon>Ceratopogonidae</taxon>
        <taxon>Ceratopogoninae</taxon>
        <taxon>Culicoides</taxon>
        <taxon>Monoculicoides</taxon>
    </lineage>
</organism>
<dbReference type="Gene3D" id="3.40.50.1820">
    <property type="entry name" value="alpha/beta hydrolase"/>
    <property type="match status" value="1"/>
</dbReference>
<reference evidence="1" key="1">
    <citation type="submission" date="2018-04" db="EMBL/GenBank/DDBJ databases">
        <authorList>
            <person name="Go L.Y."/>
            <person name="Mitchell J.A."/>
        </authorList>
    </citation>
    <scope>NUCLEOTIDE SEQUENCE</scope>
    <source>
        <tissue evidence="1">Whole organism</tissue>
    </source>
</reference>
<evidence type="ECO:0000313" key="2">
    <source>
        <dbReference type="EMBL" id="SSX28613.1"/>
    </source>
</evidence>
<dbReference type="GO" id="GO:0017171">
    <property type="term" value="F:serine hydrolase activity"/>
    <property type="evidence" value="ECO:0007669"/>
    <property type="project" value="TreeGrafter"/>
</dbReference>
<name>A0A336MIF2_CULSO</name>
<dbReference type="EMBL" id="UFQS01001048">
    <property type="protein sequence ID" value="SSX08699.1"/>
    <property type="molecule type" value="Genomic_DNA"/>
</dbReference>
<dbReference type="OMA" id="YLEYHMK"/>
<gene>
    <name evidence="2" type="primary">CSON000288</name>
</gene>
<dbReference type="AlphaFoldDB" id="A0A336MIF2"/>
<dbReference type="InterPro" id="IPR008547">
    <property type="entry name" value="DUF829_TMEM53"/>
</dbReference>
<reference evidence="2" key="2">
    <citation type="submission" date="2018-07" db="EMBL/GenBank/DDBJ databases">
        <authorList>
            <person name="Quirk P.G."/>
            <person name="Krulwich T.A."/>
        </authorList>
    </citation>
    <scope>NUCLEOTIDE SEQUENCE</scope>
</reference>
<dbReference type="PANTHER" id="PTHR20908">
    <property type="entry name" value="LD15586P"/>
    <property type="match status" value="1"/>
</dbReference>
<dbReference type="VEuPathDB" id="VectorBase:CSON000288"/>
<dbReference type="Pfam" id="PF05705">
    <property type="entry name" value="DUF829"/>
    <property type="match status" value="1"/>
</dbReference>